<name>B7GQ36_BIFLS</name>
<gene>
    <name evidence="1" type="ordered locus">Blon_0813</name>
</gene>
<dbReference type="EMBL" id="CP001095">
    <property type="protein sequence ID" value="ACJ51916.1"/>
    <property type="molecule type" value="Genomic_DNA"/>
</dbReference>
<organism evidence="1 2">
    <name type="scientific">Bifidobacterium longum subsp. infantis (strain ATCC 15697 / DSM 20088 / JCM 1222 / NCTC 11817 / S12)</name>
    <dbReference type="NCBI Taxonomy" id="391904"/>
    <lineage>
        <taxon>Bacteria</taxon>
        <taxon>Bacillati</taxon>
        <taxon>Actinomycetota</taxon>
        <taxon>Actinomycetes</taxon>
        <taxon>Bifidobacteriales</taxon>
        <taxon>Bifidobacteriaceae</taxon>
        <taxon>Bifidobacterium</taxon>
    </lineage>
</organism>
<proteinExistence type="predicted"/>
<dbReference type="Proteomes" id="UP000001360">
    <property type="component" value="Chromosome"/>
</dbReference>
<dbReference type="KEGG" id="bln:Blon_0813"/>
<evidence type="ECO:0000313" key="2">
    <source>
        <dbReference type="Proteomes" id="UP000001360"/>
    </source>
</evidence>
<protein>
    <submittedName>
        <fullName evidence="1">Uncharacterized protein</fullName>
    </submittedName>
</protein>
<evidence type="ECO:0000313" key="1">
    <source>
        <dbReference type="EMBL" id="ACJ51916.1"/>
    </source>
</evidence>
<reference evidence="1 2" key="1">
    <citation type="journal article" date="2008" name="Proc. Natl. Acad. Sci. U.S.A.">
        <title>The genome sequence of Bifidobacterium longum subsp. infantis reveals adaptations for milk utilization within the infant microbiome.</title>
        <authorList>
            <person name="Sela D.A."/>
            <person name="Chapman J."/>
            <person name="Adeuya A."/>
            <person name="Kim J.H."/>
            <person name="Chen F."/>
            <person name="Whitehead T.R."/>
            <person name="Lapidus A."/>
            <person name="Rokhsar D.S."/>
            <person name="Lebrilla C.B."/>
            <person name="German J.B."/>
            <person name="Price N.P."/>
            <person name="Richardson P.M."/>
            <person name="Mills D.A."/>
        </authorList>
    </citation>
    <scope>NUCLEOTIDE SEQUENCE [LARGE SCALE GENOMIC DNA]</scope>
    <source>
        <strain evidence="2">ATCC 15697 / DSM 20088 / JCM 1222 / NCTC 11817 / S12 [JGI]</strain>
    </source>
</reference>
<dbReference type="AlphaFoldDB" id="B7GQ36"/>
<sequence length="112" mass="13399">MFRGRKQNGETITFFTPQSKMHPQGFYWVDITEEQAHVLSETDKALVVLRLKSRNILMVKWEVLKSYLTQECKRYNANEYNHWKLNIYTDHIKISGNNREIPAKVWHFNAEV</sequence>
<accession>B7GQ36</accession>